<sequence>MEDMVHRPSRQPLQPSPPDLAVEQGRYDTLMRHPPALTPEQSAMMPPRVTLMLVKWFIRANNRQAAFRATDSYFKNLPLKLGPVLRRACMNIVHAQLVPDKPHLSGHYLARRMLAKLLRLHPDLKPDATTLLYLVNSLRTVPKCGTAAMSLVQEFRRRFGPEVVDERVRWRLAWLALKERSLRHAKRVFAEHDAERRRQAELDLLRETHGHQARGRKASRRPSFSEILPARELEEYWVPLRKRFEQLRARQKMKGKVQ</sequence>
<dbReference type="GeneID" id="18914173"/>
<evidence type="ECO:0000313" key="3">
    <source>
        <dbReference type="Proteomes" id="UP000008370"/>
    </source>
</evidence>
<keyword evidence="3" id="KW-1185">Reference proteome</keyword>
<dbReference type="HOGENOM" id="CLU_1078105_0_0_1"/>
<gene>
    <name evidence="2" type="ORF">PHACADRAFT_247742</name>
</gene>
<feature type="region of interest" description="Disordered" evidence="1">
    <location>
        <begin position="1"/>
        <end position="21"/>
    </location>
</feature>
<dbReference type="KEGG" id="pco:PHACADRAFT_247742"/>
<dbReference type="EMBL" id="JH930468">
    <property type="protein sequence ID" value="EKM61254.1"/>
    <property type="molecule type" value="Genomic_DNA"/>
</dbReference>
<protein>
    <submittedName>
        <fullName evidence="2">Uncharacterized protein</fullName>
    </submittedName>
</protein>
<proteinExistence type="predicted"/>
<organism evidence="2 3">
    <name type="scientific">Phanerochaete carnosa (strain HHB-10118-sp)</name>
    <name type="common">White-rot fungus</name>
    <name type="synonym">Peniophora carnosa</name>
    <dbReference type="NCBI Taxonomy" id="650164"/>
    <lineage>
        <taxon>Eukaryota</taxon>
        <taxon>Fungi</taxon>
        <taxon>Dikarya</taxon>
        <taxon>Basidiomycota</taxon>
        <taxon>Agaricomycotina</taxon>
        <taxon>Agaricomycetes</taxon>
        <taxon>Polyporales</taxon>
        <taxon>Phanerochaetaceae</taxon>
        <taxon>Phanerochaete</taxon>
    </lineage>
</organism>
<dbReference type="Proteomes" id="UP000008370">
    <property type="component" value="Unassembled WGS sequence"/>
</dbReference>
<dbReference type="OrthoDB" id="3149711at2759"/>
<reference evidence="2 3" key="1">
    <citation type="journal article" date="2012" name="BMC Genomics">
        <title>Comparative genomics of the white-rot fungi, Phanerochaete carnosa and P. chrysosporium, to elucidate the genetic basis of the distinct wood types they colonize.</title>
        <authorList>
            <person name="Suzuki H."/>
            <person name="MacDonald J."/>
            <person name="Syed K."/>
            <person name="Salamov A."/>
            <person name="Hori C."/>
            <person name="Aerts A."/>
            <person name="Henrissat B."/>
            <person name="Wiebenga A."/>
            <person name="vanKuyk P.A."/>
            <person name="Barry K."/>
            <person name="Lindquist E."/>
            <person name="LaButti K."/>
            <person name="Lapidus A."/>
            <person name="Lucas S."/>
            <person name="Coutinho P."/>
            <person name="Gong Y."/>
            <person name="Samejima M."/>
            <person name="Mahadevan R."/>
            <person name="Abou-Zaid M."/>
            <person name="de Vries R.P."/>
            <person name="Igarashi K."/>
            <person name="Yadav J.S."/>
            <person name="Grigoriev I.V."/>
            <person name="Master E.R."/>
        </authorList>
    </citation>
    <scope>NUCLEOTIDE SEQUENCE [LARGE SCALE GENOMIC DNA]</scope>
    <source>
        <strain evidence="2 3">HHB-10118-sp</strain>
    </source>
</reference>
<name>K5WPT5_PHACS</name>
<dbReference type="RefSeq" id="XP_007390682.1">
    <property type="nucleotide sequence ID" value="XM_007390620.1"/>
</dbReference>
<dbReference type="AlphaFoldDB" id="K5WPT5"/>
<evidence type="ECO:0000256" key="1">
    <source>
        <dbReference type="SAM" id="MobiDB-lite"/>
    </source>
</evidence>
<accession>K5WPT5</accession>
<evidence type="ECO:0000313" key="2">
    <source>
        <dbReference type="EMBL" id="EKM61254.1"/>
    </source>
</evidence>
<dbReference type="InParanoid" id="K5WPT5"/>